<evidence type="ECO:0000313" key="3">
    <source>
        <dbReference type="Proteomes" id="UP001146670"/>
    </source>
</evidence>
<accession>A0A9X3JGT3</accession>
<dbReference type="PANTHER" id="PTHR40398:SF1">
    <property type="entry name" value="PTS SYSTEM GLUCITOL_SORBITOL-SPECIFIC EIIA COMPONENT"/>
    <property type="match status" value="1"/>
</dbReference>
<organism evidence="2 3">
    <name type="scientific">Aerococcus kribbianus</name>
    <dbReference type="NCBI Taxonomy" id="2999064"/>
    <lineage>
        <taxon>Bacteria</taxon>
        <taxon>Bacillati</taxon>
        <taxon>Bacillota</taxon>
        <taxon>Bacilli</taxon>
        <taxon>Lactobacillales</taxon>
        <taxon>Aerococcaceae</taxon>
        <taxon>Aerococcus</taxon>
    </lineage>
</organism>
<gene>
    <name evidence="2" type="ORF">OW157_04830</name>
</gene>
<dbReference type="SUPFAM" id="SSF141530">
    <property type="entry name" value="PTSIIA/GutA-like"/>
    <property type="match status" value="1"/>
</dbReference>
<evidence type="ECO:0000256" key="1">
    <source>
        <dbReference type="PROSITE-ProRule" id="PRU00420"/>
    </source>
</evidence>
<comment type="caution">
    <text evidence="2">The sequence shown here is derived from an EMBL/GenBank/DDBJ whole genome shotgun (WGS) entry which is preliminary data.</text>
</comment>
<dbReference type="RefSeq" id="WP_268752201.1">
    <property type="nucleotide sequence ID" value="NZ_JAPRFQ010000001.1"/>
</dbReference>
<dbReference type="GO" id="GO:0005737">
    <property type="term" value="C:cytoplasm"/>
    <property type="evidence" value="ECO:0007669"/>
    <property type="project" value="InterPro"/>
</dbReference>
<dbReference type="InterPro" id="IPR004716">
    <property type="entry name" value="PTS_IIA_glucitol/sorbitol-sp"/>
</dbReference>
<dbReference type="PROSITE" id="PS51097">
    <property type="entry name" value="PTS_EIIA_TYPE_5"/>
    <property type="match status" value="1"/>
</dbReference>
<protein>
    <submittedName>
        <fullName evidence="2">PTS glucitol/sorbitol transporter subunit IIA</fullName>
    </submittedName>
</protein>
<dbReference type="AlphaFoldDB" id="A0A9X3JGT3"/>
<proteinExistence type="predicted"/>
<dbReference type="EMBL" id="JAPRFR010000001">
    <property type="protein sequence ID" value="MCZ0725894.1"/>
    <property type="molecule type" value="Genomic_DNA"/>
</dbReference>
<dbReference type="GO" id="GO:0009401">
    <property type="term" value="P:phosphoenolpyruvate-dependent sugar phosphotransferase system"/>
    <property type="evidence" value="ECO:0007669"/>
    <property type="project" value="InterPro"/>
</dbReference>
<name>A0A9X3JGT3_9LACT</name>
<evidence type="ECO:0000313" key="2">
    <source>
        <dbReference type="EMBL" id="MCZ0725894.1"/>
    </source>
</evidence>
<keyword evidence="3" id="KW-1185">Reference proteome</keyword>
<dbReference type="GO" id="GO:0008982">
    <property type="term" value="F:protein-N(PI)-phosphohistidine-sugar phosphotransferase activity"/>
    <property type="evidence" value="ECO:0007669"/>
    <property type="project" value="InterPro"/>
</dbReference>
<dbReference type="InterPro" id="IPR036665">
    <property type="entry name" value="PTS_IIA_glucitol/sorbitol_sf"/>
</dbReference>
<dbReference type="GO" id="GO:0016301">
    <property type="term" value="F:kinase activity"/>
    <property type="evidence" value="ECO:0007669"/>
    <property type="project" value="TreeGrafter"/>
</dbReference>
<sequence>MSVFETNVINIGNEAELFQSENMIILFGSDAPDDLADYCYNIELNEVKESIQEGQTLSVGNEQYKITAVGNVVEKNLRDLGHITIKFDGSNEAALAGTLYVEEKKLPEISVGTEITIK</sequence>
<comment type="caution">
    <text evidence="1">Lacks conserved residue(s) required for the propagation of feature annotation.</text>
</comment>
<dbReference type="Proteomes" id="UP001146670">
    <property type="component" value="Unassembled WGS sequence"/>
</dbReference>
<dbReference type="Pfam" id="PF03829">
    <property type="entry name" value="PTSIIA_gutA"/>
    <property type="match status" value="1"/>
</dbReference>
<dbReference type="PANTHER" id="PTHR40398">
    <property type="entry name" value="PTS SYSTEM GLUCITOL/SORBITOL-SPECIFIC EIIA COMPONENT"/>
    <property type="match status" value="1"/>
</dbReference>
<reference evidence="2" key="1">
    <citation type="submission" date="2022-12" db="EMBL/GenBank/DDBJ databases">
        <title>Description and comparative metabolic analysis of Aerococcus sp. nov., isolated from the feces of a pig.</title>
        <authorList>
            <person name="Chang Y.-H."/>
        </authorList>
    </citation>
    <scope>NUCLEOTIDE SEQUENCE</scope>
    <source>
        <strain evidence="2">YH-aer222</strain>
    </source>
</reference>
<dbReference type="Gene3D" id="2.40.33.40">
    <property type="entry name" value="Phosphotransferase system, glucitol/sorbitol-specific IIA component"/>
    <property type="match status" value="1"/>
</dbReference>